<evidence type="ECO:0008006" key="5">
    <source>
        <dbReference type="Google" id="ProtNLM"/>
    </source>
</evidence>
<keyword evidence="2" id="KW-0732">Signal</keyword>
<reference evidence="3 4" key="1">
    <citation type="journal article" date="2017" name="Curr. Biol.">
        <title>The Evolution of Venom by Co-option of Single-Copy Genes.</title>
        <authorList>
            <person name="Martinson E.O."/>
            <person name="Mrinalini"/>
            <person name="Kelkar Y.D."/>
            <person name="Chang C.H."/>
            <person name="Werren J.H."/>
        </authorList>
    </citation>
    <scope>NUCLEOTIDE SEQUENCE [LARGE SCALE GENOMIC DNA]</scope>
    <source>
        <strain evidence="3 4">Alberta</strain>
        <tissue evidence="3">Whole body</tissue>
    </source>
</reference>
<sequence>MQCSLLLKYQITCVFVLILYQQKLHCCAHWINHILDKITEEINPHQVTVFTSKSNSYPATQYDVVQRNIVRRFSTMSIDSTTKVEYLGDNRSWNVPVHKNPREARVLYVVLQNVKNGSVDVDILKELFRNFVNFAPIPQRPKCLVIIFGFNGTSEKSMRSIYSVLQFAWEKNFLDVTILMVGEYDLPKKIVYNPFTNAISNGIFNNESELFPQKLNDMNNYLIKLPLYKNGNPYISYHKNNNNKIIAEGCDLDYIVTFSKIINFNITYKVFYPATVDDKYKIYRKLRTNEINTIHIGMMVGTMLPSICVVYLSYGKHAIRKPQMTNGVPILKMTKLMLNNDNIAFPFERGSPYLEKFNFYLRKIVESGIPKLWTKRREYKAEGMINRTVDHSTKESQMEVEITLLIIGHLIAMVLFATEFIIQ</sequence>
<dbReference type="AlphaFoldDB" id="A0A232F2J2"/>
<feature type="non-terminal residue" evidence="3">
    <location>
        <position position="423"/>
    </location>
</feature>
<organism evidence="3 4">
    <name type="scientific">Trichomalopsis sarcophagae</name>
    <dbReference type="NCBI Taxonomy" id="543379"/>
    <lineage>
        <taxon>Eukaryota</taxon>
        <taxon>Metazoa</taxon>
        <taxon>Ecdysozoa</taxon>
        <taxon>Arthropoda</taxon>
        <taxon>Hexapoda</taxon>
        <taxon>Insecta</taxon>
        <taxon>Pterygota</taxon>
        <taxon>Neoptera</taxon>
        <taxon>Endopterygota</taxon>
        <taxon>Hymenoptera</taxon>
        <taxon>Apocrita</taxon>
        <taxon>Proctotrupomorpha</taxon>
        <taxon>Chalcidoidea</taxon>
        <taxon>Pteromalidae</taxon>
        <taxon>Pteromalinae</taxon>
        <taxon>Trichomalopsis</taxon>
    </lineage>
</organism>
<gene>
    <name evidence="3" type="ORF">TSAR_006226</name>
</gene>
<proteinExistence type="predicted"/>
<feature type="transmembrane region" description="Helical" evidence="1">
    <location>
        <begin position="402"/>
        <end position="422"/>
    </location>
</feature>
<dbReference type="EMBL" id="NNAY01001167">
    <property type="protein sequence ID" value="OXU24915.1"/>
    <property type="molecule type" value="Genomic_DNA"/>
</dbReference>
<comment type="caution">
    <text evidence="3">The sequence shown here is derived from an EMBL/GenBank/DDBJ whole genome shotgun (WGS) entry which is preliminary data.</text>
</comment>
<dbReference type="Proteomes" id="UP000215335">
    <property type="component" value="Unassembled WGS sequence"/>
</dbReference>
<feature type="transmembrane region" description="Helical" evidence="1">
    <location>
        <begin position="294"/>
        <end position="314"/>
    </location>
</feature>
<accession>A0A232F2J2</accession>
<keyword evidence="1" id="KW-1133">Transmembrane helix</keyword>
<name>A0A232F2J2_9HYME</name>
<dbReference type="OrthoDB" id="7696986at2759"/>
<keyword evidence="4" id="KW-1185">Reference proteome</keyword>
<feature type="signal peptide" evidence="2">
    <location>
        <begin position="1"/>
        <end position="28"/>
    </location>
</feature>
<evidence type="ECO:0000313" key="3">
    <source>
        <dbReference type="EMBL" id="OXU24915.1"/>
    </source>
</evidence>
<evidence type="ECO:0000256" key="2">
    <source>
        <dbReference type="SAM" id="SignalP"/>
    </source>
</evidence>
<keyword evidence="1" id="KW-0472">Membrane</keyword>
<evidence type="ECO:0000313" key="4">
    <source>
        <dbReference type="Proteomes" id="UP000215335"/>
    </source>
</evidence>
<keyword evidence="1" id="KW-0812">Transmembrane</keyword>
<feature type="chain" id="PRO_5012263212" description="VWFA domain-containing protein" evidence="2">
    <location>
        <begin position="29"/>
        <end position="423"/>
    </location>
</feature>
<evidence type="ECO:0000256" key="1">
    <source>
        <dbReference type="SAM" id="Phobius"/>
    </source>
</evidence>
<protein>
    <recommendedName>
        <fullName evidence="5">VWFA domain-containing protein</fullName>
    </recommendedName>
</protein>